<reference evidence="8 9" key="1">
    <citation type="submission" date="2015-01" db="EMBL/GenBank/DDBJ databases">
        <title>The Genome Sequence of Rhinocladiella mackenzie CBS 650.93.</title>
        <authorList>
            <consortium name="The Broad Institute Genomics Platform"/>
            <person name="Cuomo C."/>
            <person name="de Hoog S."/>
            <person name="Gorbushina A."/>
            <person name="Stielow B."/>
            <person name="Teixiera M."/>
            <person name="Abouelleil A."/>
            <person name="Chapman S.B."/>
            <person name="Priest M."/>
            <person name="Young S.K."/>
            <person name="Wortman J."/>
            <person name="Nusbaum C."/>
            <person name="Birren B."/>
        </authorList>
    </citation>
    <scope>NUCLEOTIDE SEQUENCE [LARGE SCALE GENOMIC DNA]</scope>
    <source>
        <strain evidence="8 9">CBS 650.93</strain>
    </source>
</reference>
<evidence type="ECO:0000256" key="2">
    <source>
        <dbReference type="ARBA" id="ARBA00008803"/>
    </source>
</evidence>
<keyword evidence="3 7" id="KW-0812">Transmembrane</keyword>
<feature type="compositionally biased region" description="Polar residues" evidence="6">
    <location>
        <begin position="25"/>
        <end position="41"/>
    </location>
</feature>
<evidence type="ECO:0000256" key="7">
    <source>
        <dbReference type="SAM" id="Phobius"/>
    </source>
</evidence>
<dbReference type="PANTHER" id="PTHR13317:SF4">
    <property type="entry name" value="TRANSMEMBRANE ANTERIOR POSTERIOR TRANSFORMATION PROTEIN 1 HOMOLOG"/>
    <property type="match status" value="1"/>
</dbReference>
<feature type="transmembrane region" description="Helical" evidence="7">
    <location>
        <begin position="871"/>
        <end position="896"/>
    </location>
</feature>
<evidence type="ECO:0000256" key="6">
    <source>
        <dbReference type="SAM" id="MobiDB-lite"/>
    </source>
</evidence>
<feature type="compositionally biased region" description="Polar residues" evidence="6">
    <location>
        <begin position="241"/>
        <end position="255"/>
    </location>
</feature>
<feature type="region of interest" description="Disordered" evidence="6">
    <location>
        <begin position="124"/>
        <end position="314"/>
    </location>
</feature>
<sequence length="984" mass="109695">MDGPIIATAPNSDHFHAHPEPLSSHDPQNLPVSRRSLSAQQEARDEQQMKPDKRLSRDESPRGTTPAESRVEGQNLNVYGDAGRKISDDKDFGHVWAHNSANAHSMLADSGDISNSTLPNGFIDKVSGSSNENPEQWDIVPNVEDTHENDSESRRDTVLQLSGEPPHDLTSSLEPQLVHLVDSNIRERIPNDDPGPHAVVSNPAKDVESPGEDVFISTPPTSAPVLGPLQDVDSKRPHNLSIETNNRQIQSSTSPGLRPLLRRDLSAPASAQNTRSPPKPDKVRPILKVPDASSRAEGTDGRRYSFSGHPLPSPMPSSIPLPPLSIPTYLQLELSSQRPSQLYIHRSANSDFPYESSRVKIERLLNFLLLPFHLESVLWFGTLACLDSWLYTFTILPLRLLKSFYILAKSWAINLATEVHFVSNFVYNGAGRMWKRRRSSLVPNSTRKLSGPSPSENKPPQSNTGYNRRQGRYHQRTKSVPSNLLPDDKADMLKGLLIISTCLVLLRLDASRMYHWIRGQAAIKLYVIYNLLEVCDRLFSAIGQDVLECLFSREALERKPDGHSKVLRPFWLFILALAYTVIHSTALFYQVITLNVAVNSYSNALITLLLSNQFVEIKSTVFKKFEKENLFQLTCADVVERFQLWHMLIIIASRNIVETGGLSAGLNAFAAAASATASAPLASNSSMPLITALPPRSASSILPRSFTLVPDVVSSITSYAPAVSQVLGPFLAVLGSEMLVDWIKHAYINKFNNTRPAIYGRFLDVLAKDYYTNAFGDQNLTKRLGLPVIPLSCLLIRASGQTYRMFMAAWVPSTPPSSSTSLANIHKHYSAARSTMPMTTSTAISKAVDDIIKAIPAVITSSSIVTHMTTVLVFLLIFLILLACKLVLGMLLLAFARSRYHSMKLREKNPIHHVEGGRRVGGWGVVEVDDDKRRWIYEDDPAGLRALREREEREKQREEEKEKGHGVDFFDKVKRYEMVAKRIW</sequence>
<evidence type="ECO:0000256" key="1">
    <source>
        <dbReference type="ARBA" id="ARBA00004141"/>
    </source>
</evidence>
<dbReference type="GeneID" id="25292103"/>
<gene>
    <name evidence="8" type="ORF">Z518_04032</name>
</gene>
<dbReference type="AlphaFoldDB" id="A0A0D2H6P5"/>
<evidence type="ECO:0000256" key="5">
    <source>
        <dbReference type="ARBA" id="ARBA00023136"/>
    </source>
</evidence>
<accession>A0A0D2H6P5</accession>
<organism evidence="8 9">
    <name type="scientific">Rhinocladiella mackenziei CBS 650.93</name>
    <dbReference type="NCBI Taxonomy" id="1442369"/>
    <lineage>
        <taxon>Eukaryota</taxon>
        <taxon>Fungi</taxon>
        <taxon>Dikarya</taxon>
        <taxon>Ascomycota</taxon>
        <taxon>Pezizomycotina</taxon>
        <taxon>Eurotiomycetes</taxon>
        <taxon>Chaetothyriomycetidae</taxon>
        <taxon>Chaetothyriales</taxon>
        <taxon>Herpotrichiellaceae</taxon>
        <taxon>Rhinocladiella</taxon>
    </lineage>
</organism>
<dbReference type="Pfam" id="PF05346">
    <property type="entry name" value="DUF747"/>
    <property type="match status" value="1"/>
</dbReference>
<dbReference type="PANTHER" id="PTHR13317">
    <property type="entry name" value="TRANSMEMBRANE ANTERIOR POSTERIOR TRANSFORMATION PROTEIN 1 HOMOLOG"/>
    <property type="match status" value="1"/>
</dbReference>
<dbReference type="STRING" id="1442369.A0A0D2H6P5"/>
<name>A0A0D2H6P5_9EURO</name>
<comment type="similarity">
    <text evidence="2">Belongs to the TAPT1 family.</text>
</comment>
<evidence type="ECO:0000256" key="3">
    <source>
        <dbReference type="ARBA" id="ARBA00022692"/>
    </source>
</evidence>
<evidence type="ECO:0008006" key="10">
    <source>
        <dbReference type="Google" id="ProtNLM"/>
    </source>
</evidence>
<proteinExistence type="inferred from homology"/>
<evidence type="ECO:0000256" key="4">
    <source>
        <dbReference type="ARBA" id="ARBA00022989"/>
    </source>
</evidence>
<feature type="compositionally biased region" description="Basic and acidic residues" evidence="6">
    <location>
        <begin position="42"/>
        <end position="61"/>
    </location>
</feature>
<feature type="compositionally biased region" description="Basic and acidic residues" evidence="6">
    <location>
        <begin position="184"/>
        <end position="195"/>
    </location>
</feature>
<comment type="subcellular location">
    <subcellularLocation>
        <location evidence="1">Membrane</location>
        <topology evidence="1">Multi-pass membrane protein</topology>
    </subcellularLocation>
</comment>
<dbReference type="InterPro" id="IPR008010">
    <property type="entry name" value="Tatp1"/>
</dbReference>
<dbReference type="Proteomes" id="UP000053617">
    <property type="component" value="Unassembled WGS sequence"/>
</dbReference>
<dbReference type="RefSeq" id="XP_013273194.1">
    <property type="nucleotide sequence ID" value="XM_013417740.1"/>
</dbReference>
<dbReference type="GO" id="GO:0005789">
    <property type="term" value="C:endoplasmic reticulum membrane"/>
    <property type="evidence" value="ECO:0007669"/>
    <property type="project" value="TreeGrafter"/>
</dbReference>
<keyword evidence="5 7" id="KW-0472">Membrane</keyword>
<feature type="region of interest" description="Disordered" evidence="6">
    <location>
        <begin position="438"/>
        <end position="483"/>
    </location>
</feature>
<dbReference type="EMBL" id="KN847477">
    <property type="protein sequence ID" value="KIX06058.1"/>
    <property type="molecule type" value="Genomic_DNA"/>
</dbReference>
<feature type="compositionally biased region" description="Polar residues" evidence="6">
    <location>
        <begin position="62"/>
        <end position="77"/>
    </location>
</feature>
<evidence type="ECO:0000313" key="8">
    <source>
        <dbReference type="EMBL" id="KIX06058.1"/>
    </source>
</evidence>
<keyword evidence="4 7" id="KW-1133">Transmembrane helix</keyword>
<dbReference type="HOGENOM" id="CLU_003655_0_0_1"/>
<feature type="region of interest" description="Disordered" evidence="6">
    <location>
        <begin position="1"/>
        <end position="85"/>
    </location>
</feature>
<dbReference type="OrthoDB" id="5376140at2759"/>
<dbReference type="VEuPathDB" id="FungiDB:Z518_04032"/>
<protein>
    <recommendedName>
        <fullName evidence="10">Cytomegalovirus gH-receptor family protein</fullName>
    </recommendedName>
</protein>
<feature type="compositionally biased region" description="Polar residues" evidence="6">
    <location>
        <begin position="441"/>
        <end position="467"/>
    </location>
</feature>
<keyword evidence="9" id="KW-1185">Reference proteome</keyword>
<evidence type="ECO:0000313" key="9">
    <source>
        <dbReference type="Proteomes" id="UP000053617"/>
    </source>
</evidence>
<feature type="compositionally biased region" description="Basic and acidic residues" evidence="6">
    <location>
        <begin position="144"/>
        <end position="157"/>
    </location>
</feature>